<dbReference type="GO" id="GO:0016020">
    <property type="term" value="C:membrane"/>
    <property type="evidence" value="ECO:0007669"/>
    <property type="project" value="InterPro"/>
</dbReference>
<dbReference type="Gene3D" id="1.10.760.10">
    <property type="entry name" value="Cytochrome c-like domain"/>
    <property type="match status" value="1"/>
</dbReference>
<evidence type="ECO:0000313" key="12">
    <source>
        <dbReference type="Proteomes" id="UP000196475"/>
    </source>
</evidence>
<evidence type="ECO:0000256" key="9">
    <source>
        <dbReference type="SAM" id="SignalP"/>
    </source>
</evidence>
<feature type="binding site" description="covalent" evidence="6">
    <location>
        <position position="69"/>
    </location>
    <ligand>
        <name>heme c</name>
        <dbReference type="ChEBI" id="CHEBI:61717"/>
    </ligand>
</feature>
<feature type="binding site" description="axial binding residue" evidence="7">
    <location>
        <position position="108"/>
    </location>
    <ligand>
        <name>heme c</name>
        <dbReference type="ChEBI" id="CHEBI:61717"/>
    </ligand>
    <ligandPart>
        <name>Fe</name>
        <dbReference type="ChEBI" id="CHEBI:18248"/>
    </ligandPart>
</feature>
<evidence type="ECO:0000256" key="6">
    <source>
        <dbReference type="PIRSR" id="PIRSR000025-1"/>
    </source>
</evidence>
<dbReference type="GO" id="GO:0005506">
    <property type="term" value="F:iron ion binding"/>
    <property type="evidence" value="ECO:0007669"/>
    <property type="project" value="InterPro"/>
</dbReference>
<evidence type="ECO:0000256" key="7">
    <source>
        <dbReference type="PIRSR" id="PIRSR000025-2"/>
    </source>
</evidence>
<accession>A0A1Y3PEY8</accession>
<gene>
    <name evidence="11" type="ORF">BAA01_15075</name>
</gene>
<dbReference type="AlphaFoldDB" id="A0A1Y3PEY8"/>
<sequence length="130" mass="13524">MKLNKKIIGIFSLAAILALAGCGAASENNDTNQGANQPQQNEQQNGTTGGNANVAFDEAKAKETYQASCQGCHGANLEGGFGPALNNVGSKMDANAIYDIIKKGRGQMPPQGQVSDEDAKNVAEWLASLK</sequence>
<dbReference type="InterPro" id="IPR012218">
    <property type="entry name" value="Cyt_c_BACSU-c550-type"/>
</dbReference>
<evidence type="ECO:0000256" key="8">
    <source>
        <dbReference type="SAM" id="MobiDB-lite"/>
    </source>
</evidence>
<dbReference type="InterPro" id="IPR036909">
    <property type="entry name" value="Cyt_c-like_dom_sf"/>
</dbReference>
<comment type="PTM">
    <text evidence="6">Binds 1 heme c group covalently per subunit.</text>
</comment>
<keyword evidence="1" id="KW-0813">Transport</keyword>
<feature type="chain" id="PRO_5038786122" description="Cytochrome c domain-containing protein" evidence="9">
    <location>
        <begin position="21"/>
        <end position="130"/>
    </location>
</feature>
<dbReference type="PIRSF" id="PIRSF000025">
    <property type="entry name" value="Cytc_Bsub_c550"/>
    <property type="match status" value="1"/>
</dbReference>
<keyword evidence="2 6" id="KW-0349">Heme</keyword>
<evidence type="ECO:0000259" key="10">
    <source>
        <dbReference type="PROSITE" id="PS51007"/>
    </source>
</evidence>
<dbReference type="PANTHER" id="PTHR37823">
    <property type="entry name" value="CYTOCHROME C-553-LIKE"/>
    <property type="match status" value="1"/>
</dbReference>
<feature type="region of interest" description="Disordered" evidence="8">
    <location>
        <begin position="27"/>
        <end position="53"/>
    </location>
</feature>
<reference evidence="12" key="1">
    <citation type="submission" date="2016-06" db="EMBL/GenBank/DDBJ databases">
        <authorList>
            <person name="Nascimento L."/>
            <person name="Pereira R.V."/>
            <person name="Martins L.F."/>
            <person name="Quaggio R.B."/>
            <person name="Silva A.M."/>
            <person name="Setubal J.C."/>
        </authorList>
    </citation>
    <scope>NUCLEOTIDE SEQUENCE [LARGE SCALE GENOMIC DNA]</scope>
</reference>
<feature type="binding site" description="axial binding residue" evidence="7">
    <location>
        <position position="73"/>
    </location>
    <ligand>
        <name>heme c</name>
        <dbReference type="ChEBI" id="CHEBI:61717"/>
    </ligand>
    <ligandPart>
        <name>Fe</name>
        <dbReference type="ChEBI" id="CHEBI:18248"/>
    </ligandPart>
</feature>
<feature type="binding site" description="covalent" evidence="6">
    <location>
        <position position="72"/>
    </location>
    <ligand>
        <name>heme c</name>
        <dbReference type="ChEBI" id="CHEBI:61717"/>
    </ligand>
</feature>
<feature type="domain" description="Cytochrome c" evidence="10">
    <location>
        <begin position="56"/>
        <end position="130"/>
    </location>
</feature>
<dbReference type="SUPFAM" id="SSF46626">
    <property type="entry name" value="Cytochrome c"/>
    <property type="match status" value="1"/>
</dbReference>
<proteinExistence type="predicted"/>
<feature type="compositionally biased region" description="Low complexity" evidence="8">
    <location>
        <begin position="32"/>
        <end position="53"/>
    </location>
</feature>
<name>A0A1Y3PEY8_9BACI</name>
<comment type="caution">
    <text evidence="11">The sequence shown here is derived from an EMBL/GenBank/DDBJ whole genome shotgun (WGS) entry which is preliminary data.</text>
</comment>
<dbReference type="Pfam" id="PF13442">
    <property type="entry name" value="Cytochrome_CBB3"/>
    <property type="match status" value="1"/>
</dbReference>
<protein>
    <recommendedName>
        <fullName evidence="10">Cytochrome c domain-containing protein</fullName>
    </recommendedName>
</protein>
<keyword evidence="9" id="KW-0732">Signal</keyword>
<dbReference type="PANTHER" id="PTHR37823:SF3">
    <property type="entry name" value="CYTOCHROME C-551"/>
    <property type="match status" value="1"/>
</dbReference>
<dbReference type="GO" id="GO:0020037">
    <property type="term" value="F:heme binding"/>
    <property type="evidence" value="ECO:0007669"/>
    <property type="project" value="InterPro"/>
</dbReference>
<dbReference type="PROSITE" id="PS51007">
    <property type="entry name" value="CYTC"/>
    <property type="match status" value="1"/>
</dbReference>
<evidence type="ECO:0000256" key="3">
    <source>
        <dbReference type="ARBA" id="ARBA00022723"/>
    </source>
</evidence>
<keyword evidence="3 7" id="KW-0479">Metal-binding</keyword>
<evidence type="ECO:0000256" key="4">
    <source>
        <dbReference type="ARBA" id="ARBA00022982"/>
    </source>
</evidence>
<dbReference type="GO" id="GO:0009055">
    <property type="term" value="F:electron transfer activity"/>
    <property type="evidence" value="ECO:0007669"/>
    <property type="project" value="InterPro"/>
</dbReference>
<dbReference type="InterPro" id="IPR009056">
    <property type="entry name" value="Cyt_c-like_dom"/>
</dbReference>
<dbReference type="PROSITE" id="PS51257">
    <property type="entry name" value="PROKAR_LIPOPROTEIN"/>
    <property type="match status" value="1"/>
</dbReference>
<dbReference type="Proteomes" id="UP000196475">
    <property type="component" value="Unassembled WGS sequence"/>
</dbReference>
<evidence type="ECO:0000256" key="1">
    <source>
        <dbReference type="ARBA" id="ARBA00022448"/>
    </source>
</evidence>
<evidence type="ECO:0000313" key="11">
    <source>
        <dbReference type="EMBL" id="OUM85911.1"/>
    </source>
</evidence>
<organism evidence="11 12">
    <name type="scientific">Bacillus thermozeamaize</name>
    <dbReference type="NCBI Taxonomy" id="230954"/>
    <lineage>
        <taxon>Bacteria</taxon>
        <taxon>Bacillati</taxon>
        <taxon>Bacillota</taxon>
        <taxon>Bacilli</taxon>
        <taxon>Bacillales</taxon>
        <taxon>Bacillaceae</taxon>
        <taxon>Bacillus</taxon>
    </lineage>
</organism>
<keyword evidence="5 7" id="KW-0408">Iron</keyword>
<evidence type="ECO:0000256" key="5">
    <source>
        <dbReference type="ARBA" id="ARBA00023004"/>
    </source>
</evidence>
<feature type="signal peptide" evidence="9">
    <location>
        <begin position="1"/>
        <end position="20"/>
    </location>
</feature>
<dbReference type="InterPro" id="IPR051811">
    <property type="entry name" value="Cytochrome_c550/c551-like"/>
</dbReference>
<evidence type="ECO:0000256" key="2">
    <source>
        <dbReference type="ARBA" id="ARBA00022617"/>
    </source>
</evidence>
<keyword evidence="4" id="KW-0249">Electron transport</keyword>
<dbReference type="EMBL" id="LZRT01000095">
    <property type="protein sequence ID" value="OUM85911.1"/>
    <property type="molecule type" value="Genomic_DNA"/>
</dbReference>